<evidence type="ECO:0000313" key="27">
    <source>
        <dbReference type="Proteomes" id="UP000488956"/>
    </source>
</evidence>
<dbReference type="Proteomes" id="UP000429523">
    <property type="component" value="Unassembled WGS sequence"/>
</dbReference>
<evidence type="ECO:0000313" key="24">
    <source>
        <dbReference type="Proteomes" id="UP000460718"/>
    </source>
</evidence>
<evidence type="ECO:0000256" key="5">
    <source>
        <dbReference type="ARBA" id="ARBA00023157"/>
    </source>
</evidence>
<evidence type="ECO:0000313" key="14">
    <source>
        <dbReference type="EMBL" id="KAE9191430.1"/>
    </source>
</evidence>
<keyword evidence="4 6" id="KW-0928">Hypersensitive response elicitation</keyword>
<accession>A0A6A3QPK0</accession>
<evidence type="ECO:0000313" key="20">
    <source>
        <dbReference type="Proteomes" id="UP000437068"/>
    </source>
</evidence>
<feature type="signal peptide" evidence="7">
    <location>
        <begin position="1"/>
        <end position="24"/>
    </location>
</feature>
<gene>
    <name evidence="16" type="ORF">PF001_g22458</name>
    <name evidence="15" type="ORF">PF002_g24231</name>
    <name evidence="13" type="ORF">PF004_g22096</name>
    <name evidence="14" type="ORF">PF005_g18850</name>
    <name evidence="12" type="ORF">PF006_g22489</name>
    <name evidence="11" type="ORF">PF007_g23215</name>
    <name evidence="17" type="ORF">PF008_g23099</name>
    <name evidence="8" type="ORF">PF009_g23091</name>
    <name evidence="10" type="ORF">PF010_g22586</name>
    <name evidence="9" type="ORF">PF011_g22364</name>
</gene>
<keyword evidence="19" id="KW-1185">Reference proteome</keyword>
<evidence type="ECO:0000313" key="11">
    <source>
        <dbReference type="EMBL" id="KAE9080011.1"/>
    </source>
</evidence>
<dbReference type="EMBL" id="QXGD01002183">
    <property type="protein sequence ID" value="KAE9192339.1"/>
    <property type="molecule type" value="Genomic_DNA"/>
</dbReference>
<keyword evidence="3 6" id="KW-0964">Secreted</keyword>
<dbReference type="Proteomes" id="UP000433483">
    <property type="component" value="Unassembled WGS sequence"/>
</dbReference>
<dbReference type="EMBL" id="QXGA01002193">
    <property type="protein sequence ID" value="KAE9102188.1"/>
    <property type="molecule type" value="Genomic_DNA"/>
</dbReference>
<proteinExistence type="inferred from homology"/>
<evidence type="ECO:0000313" key="15">
    <source>
        <dbReference type="EMBL" id="KAE9192339.1"/>
    </source>
</evidence>
<evidence type="ECO:0000313" key="26">
    <source>
        <dbReference type="Proteomes" id="UP000486351"/>
    </source>
</evidence>
<dbReference type="Pfam" id="PF00964">
    <property type="entry name" value="Elicitin"/>
    <property type="match status" value="1"/>
</dbReference>
<dbReference type="EMBL" id="QXFY01002274">
    <property type="protein sequence ID" value="KAE9300044.1"/>
    <property type="molecule type" value="Genomic_DNA"/>
</dbReference>
<dbReference type="EMBL" id="QXFZ01002163">
    <property type="protein sequence ID" value="KAE9080011.1"/>
    <property type="molecule type" value="Genomic_DNA"/>
</dbReference>
<comment type="subcellular location">
    <subcellularLocation>
        <location evidence="1 6">Secreted</location>
    </subcellularLocation>
</comment>
<dbReference type="InterPro" id="IPR002200">
    <property type="entry name" value="Elicitin"/>
</dbReference>
<dbReference type="EMBL" id="QXGB01001400">
    <property type="protein sequence ID" value="KAE9191430.1"/>
    <property type="molecule type" value="Genomic_DNA"/>
</dbReference>
<evidence type="ECO:0000313" key="13">
    <source>
        <dbReference type="EMBL" id="KAE9189802.1"/>
    </source>
</evidence>
<dbReference type="Proteomes" id="UP000486351">
    <property type="component" value="Unassembled WGS sequence"/>
</dbReference>
<evidence type="ECO:0000313" key="25">
    <source>
        <dbReference type="Proteomes" id="UP000476176"/>
    </source>
</evidence>
<dbReference type="AlphaFoldDB" id="A0A6A3QPK0"/>
<evidence type="ECO:0000313" key="8">
    <source>
        <dbReference type="EMBL" id="KAE8926725.1"/>
    </source>
</evidence>
<dbReference type="EMBL" id="QXGC01002171">
    <property type="protein sequence ID" value="KAE9189802.1"/>
    <property type="molecule type" value="Genomic_DNA"/>
</dbReference>
<dbReference type="InterPro" id="IPR036470">
    <property type="entry name" value="Elicitin_sf"/>
</dbReference>
<dbReference type="Proteomes" id="UP000440732">
    <property type="component" value="Unassembled WGS sequence"/>
</dbReference>
<dbReference type="GO" id="GO:0052040">
    <property type="term" value="P:symbiont-mediated perturbation of host programmed cell death"/>
    <property type="evidence" value="ECO:0007669"/>
    <property type="project" value="UniProtKB-UniRule"/>
</dbReference>
<dbReference type="EMBL" id="QXGF01001984">
    <property type="protein sequence ID" value="KAE8926725.1"/>
    <property type="molecule type" value="Genomic_DNA"/>
</dbReference>
<evidence type="ECO:0000313" key="16">
    <source>
        <dbReference type="EMBL" id="KAE9284287.1"/>
    </source>
</evidence>
<dbReference type="Proteomes" id="UP000437068">
    <property type="component" value="Unassembled WGS sequence"/>
</dbReference>
<protein>
    <recommendedName>
        <fullName evidence="6">Elicitin</fullName>
    </recommendedName>
</protein>
<dbReference type="GO" id="GO:0005576">
    <property type="term" value="C:extracellular region"/>
    <property type="evidence" value="ECO:0007669"/>
    <property type="project" value="UniProtKB-SubCell"/>
</dbReference>
<dbReference type="Proteomes" id="UP000476176">
    <property type="component" value="Unassembled WGS sequence"/>
</dbReference>
<keyword evidence="5 6" id="KW-1015">Disulfide bond</keyword>
<dbReference type="EMBL" id="QXFX01002170">
    <property type="protein sequence ID" value="KAE9079900.1"/>
    <property type="molecule type" value="Genomic_DNA"/>
</dbReference>
<dbReference type="Proteomes" id="UP000440367">
    <property type="component" value="Unassembled WGS sequence"/>
</dbReference>
<evidence type="ECO:0000256" key="6">
    <source>
        <dbReference type="RuleBase" id="RU368111"/>
    </source>
</evidence>
<dbReference type="SMART" id="SM01187">
    <property type="entry name" value="Elicitin"/>
    <property type="match status" value="1"/>
</dbReference>
<evidence type="ECO:0000313" key="10">
    <source>
        <dbReference type="EMBL" id="KAE9079900.1"/>
    </source>
</evidence>
<evidence type="ECO:0000256" key="3">
    <source>
        <dbReference type="ARBA" id="ARBA00022525"/>
    </source>
</evidence>
<name>A0A6A3QPK0_9STRA</name>
<evidence type="ECO:0000313" key="9">
    <source>
        <dbReference type="EMBL" id="KAE8980620.1"/>
    </source>
</evidence>
<dbReference type="Proteomes" id="UP000441208">
    <property type="component" value="Unassembled WGS sequence"/>
</dbReference>
<organism evidence="11 23">
    <name type="scientific">Phytophthora fragariae</name>
    <dbReference type="NCBI Taxonomy" id="53985"/>
    <lineage>
        <taxon>Eukaryota</taxon>
        <taxon>Sar</taxon>
        <taxon>Stramenopiles</taxon>
        <taxon>Oomycota</taxon>
        <taxon>Peronosporomycetes</taxon>
        <taxon>Peronosporales</taxon>
        <taxon>Peronosporaceae</taxon>
        <taxon>Phytophthora</taxon>
    </lineage>
</organism>
<reference evidence="18 19" key="1">
    <citation type="submission" date="2018-08" db="EMBL/GenBank/DDBJ databases">
        <title>Genomic investigation of the strawberry pathogen Phytophthora fragariae indicates pathogenicity is determined by transcriptional variation in three key races.</title>
        <authorList>
            <person name="Adams T.M."/>
            <person name="Armitage A.D."/>
            <person name="Sobczyk M.K."/>
            <person name="Bates H.J."/>
            <person name="Dunwell J.M."/>
            <person name="Nellist C.F."/>
            <person name="Harrison R.J."/>
        </authorList>
    </citation>
    <scope>NUCLEOTIDE SEQUENCE [LARGE SCALE GENOMIC DNA]</scope>
    <source>
        <strain evidence="16 20">A4</strain>
        <strain evidence="15 21">BC-1</strain>
        <strain evidence="13 25">BC-23</strain>
        <strain evidence="14 19">NOV-27</strain>
        <strain evidence="12 22">NOV-5</strain>
        <strain evidence="11 23">NOV-71</strain>
        <strain evidence="17 26">NOV-77</strain>
        <strain evidence="8 18">NOV-9</strain>
        <strain evidence="10 27">ONT-3</strain>
        <strain evidence="9 24">SCRP245</strain>
    </source>
</reference>
<dbReference type="EMBL" id="QXFW01002233">
    <property type="protein sequence ID" value="KAE8980620.1"/>
    <property type="molecule type" value="Genomic_DNA"/>
</dbReference>
<evidence type="ECO:0000313" key="12">
    <source>
        <dbReference type="EMBL" id="KAE9102188.1"/>
    </source>
</evidence>
<comment type="function">
    <text evidence="6">Induces local and distal defense responses (incompatible hypersensitive reaction) in plants from the solanaceae and cruciferae families. Elicits leaf necrosis and causes the accumulation of pathogenesis-related proteins. Might interact with the lipidic molecules of the plasma membrane.</text>
</comment>
<evidence type="ECO:0000313" key="21">
    <source>
        <dbReference type="Proteomes" id="UP000440367"/>
    </source>
</evidence>
<evidence type="ECO:0000256" key="2">
    <source>
        <dbReference type="ARBA" id="ARBA00009544"/>
    </source>
</evidence>
<dbReference type="Proteomes" id="UP000488956">
    <property type="component" value="Unassembled WGS sequence"/>
</dbReference>
<comment type="caution">
    <text evidence="11">The sequence shown here is derived from an EMBL/GenBank/DDBJ whole genome shotgun (WGS) entry which is preliminary data.</text>
</comment>
<evidence type="ECO:0000256" key="1">
    <source>
        <dbReference type="ARBA" id="ARBA00004613"/>
    </source>
</evidence>
<evidence type="ECO:0000256" key="4">
    <source>
        <dbReference type="ARBA" id="ARBA00022978"/>
    </source>
</evidence>
<sequence>MNVFSFVSTAAVLLLVIIPTAVFAAAECSPAASNHVKATIDNKTLFSSCASVRRDVNSLLDVLKFPARDFLLFCRSPSCAKPVKSLVNSIPTDCLIAYHGSARNLSAEVSRLSHECAKVVKAADKTDEDYVYRYFLD</sequence>
<evidence type="ECO:0000313" key="19">
    <source>
        <dbReference type="Proteomes" id="UP000433483"/>
    </source>
</evidence>
<evidence type="ECO:0000313" key="18">
    <source>
        <dbReference type="Proteomes" id="UP000429523"/>
    </source>
</evidence>
<dbReference type="OrthoDB" id="104232at2759"/>
<evidence type="ECO:0000313" key="22">
    <source>
        <dbReference type="Proteomes" id="UP000440732"/>
    </source>
</evidence>
<feature type="chain" id="PRO_5033522972" description="Elicitin" evidence="7">
    <location>
        <begin position="25"/>
        <end position="137"/>
    </location>
</feature>
<evidence type="ECO:0000256" key="7">
    <source>
        <dbReference type="SAM" id="SignalP"/>
    </source>
</evidence>
<evidence type="ECO:0000313" key="17">
    <source>
        <dbReference type="EMBL" id="KAE9300044.1"/>
    </source>
</evidence>
<dbReference type="EMBL" id="QXGE01002167">
    <property type="protein sequence ID" value="KAE9284287.1"/>
    <property type="molecule type" value="Genomic_DNA"/>
</dbReference>
<dbReference type="SUPFAM" id="SSF48647">
    <property type="entry name" value="Fungal elicitin"/>
    <property type="match status" value="1"/>
</dbReference>
<dbReference type="Proteomes" id="UP000460718">
    <property type="component" value="Unassembled WGS sequence"/>
</dbReference>
<evidence type="ECO:0000313" key="23">
    <source>
        <dbReference type="Proteomes" id="UP000441208"/>
    </source>
</evidence>
<keyword evidence="7" id="KW-0732">Signal</keyword>
<comment type="similarity">
    <text evidence="2 6">Belongs to the elicitin family.</text>
</comment>